<evidence type="ECO:0000313" key="6">
    <source>
        <dbReference type="Proteomes" id="UP000663419"/>
    </source>
</evidence>
<dbReference type="InterPro" id="IPR036759">
    <property type="entry name" value="TPK_catalytic_sf"/>
</dbReference>
<dbReference type="Proteomes" id="UP000663419">
    <property type="component" value="Chromosome 5"/>
</dbReference>
<evidence type="ECO:0000256" key="4">
    <source>
        <dbReference type="ARBA" id="ARBA00022840"/>
    </source>
</evidence>
<dbReference type="Gene3D" id="3.40.50.10240">
    <property type="entry name" value="Thiamin pyrophosphokinase, catalytic domain"/>
    <property type="match status" value="1"/>
</dbReference>
<organism evidence="5 6">
    <name type="scientific">Ajellomyces capsulatus (strain H88)</name>
    <name type="common">Darling's disease fungus</name>
    <name type="synonym">Histoplasma capsulatum</name>
    <dbReference type="NCBI Taxonomy" id="544711"/>
    <lineage>
        <taxon>Eukaryota</taxon>
        <taxon>Fungi</taxon>
        <taxon>Dikarya</taxon>
        <taxon>Ascomycota</taxon>
        <taxon>Pezizomycotina</taxon>
        <taxon>Eurotiomycetes</taxon>
        <taxon>Eurotiomycetidae</taxon>
        <taxon>Onygenales</taxon>
        <taxon>Ajellomycetaceae</taxon>
        <taxon>Histoplasma</taxon>
    </lineage>
</organism>
<gene>
    <name evidence="5" type="ORF">I7I53_05590</name>
</gene>
<evidence type="ECO:0000256" key="2">
    <source>
        <dbReference type="ARBA" id="ARBA00022741"/>
    </source>
</evidence>
<protein>
    <submittedName>
        <fullName evidence="5">Thiamine pyrophosphokinase Thi80</fullName>
    </submittedName>
</protein>
<dbReference type="GO" id="GO:0016301">
    <property type="term" value="F:kinase activity"/>
    <property type="evidence" value="ECO:0007669"/>
    <property type="project" value="UniProtKB-KW"/>
</dbReference>
<evidence type="ECO:0000256" key="1">
    <source>
        <dbReference type="ARBA" id="ARBA00022679"/>
    </source>
</evidence>
<name>A0A8A1LTR5_AJEC8</name>
<evidence type="ECO:0000256" key="3">
    <source>
        <dbReference type="ARBA" id="ARBA00022777"/>
    </source>
</evidence>
<reference evidence="5" key="1">
    <citation type="submission" date="2021-01" db="EMBL/GenBank/DDBJ databases">
        <title>Chromosome-level genome assembly of a human fungal pathogen reveals clustering of transcriptionally co-regulated genes.</title>
        <authorList>
            <person name="Voorhies M."/>
            <person name="Cohen S."/>
            <person name="Shea T.P."/>
            <person name="Petrus S."/>
            <person name="Munoz J.F."/>
            <person name="Poplawski S."/>
            <person name="Goldman W.E."/>
            <person name="Michael T."/>
            <person name="Cuomo C.A."/>
            <person name="Sil A."/>
            <person name="Beyhan S."/>
        </authorList>
    </citation>
    <scope>NUCLEOTIDE SEQUENCE</scope>
    <source>
        <strain evidence="5">H88</strain>
    </source>
</reference>
<dbReference type="SUPFAM" id="SSF63999">
    <property type="entry name" value="Thiamin pyrophosphokinase, catalytic domain"/>
    <property type="match status" value="1"/>
</dbReference>
<proteinExistence type="predicted"/>
<dbReference type="GO" id="GO:0009229">
    <property type="term" value="P:thiamine diphosphate biosynthetic process"/>
    <property type="evidence" value="ECO:0007669"/>
    <property type="project" value="InterPro"/>
</dbReference>
<sequence length="111" mass="12832">MDWYPAQFFNTVAPPSSPFALIVLNQPINQHAYRVLDKHARFTICADGGANHLYNLMRTSGKESTEVDTYIQTPKLRSCRNKLNIYIKRKEKKSATIKRPFKSVCSFLTHR</sequence>
<keyword evidence="2" id="KW-0547">Nucleotide-binding</keyword>
<keyword evidence="1" id="KW-0808">Transferase</keyword>
<dbReference type="EMBL" id="CP069106">
    <property type="protein sequence ID" value="QSS57181.1"/>
    <property type="molecule type" value="Genomic_DNA"/>
</dbReference>
<dbReference type="GO" id="GO:0004788">
    <property type="term" value="F:thiamine diphosphokinase activity"/>
    <property type="evidence" value="ECO:0007669"/>
    <property type="project" value="InterPro"/>
</dbReference>
<accession>A0A8A1LTR5</accession>
<dbReference type="VEuPathDB" id="FungiDB:I7I53_05590"/>
<keyword evidence="3 5" id="KW-0418">Kinase</keyword>
<dbReference type="GO" id="GO:0005524">
    <property type="term" value="F:ATP binding"/>
    <property type="evidence" value="ECO:0007669"/>
    <property type="project" value="UniProtKB-KW"/>
</dbReference>
<dbReference type="AlphaFoldDB" id="A0A8A1LTR5"/>
<keyword evidence="4" id="KW-0067">ATP-binding</keyword>
<evidence type="ECO:0000313" key="5">
    <source>
        <dbReference type="EMBL" id="QSS57181.1"/>
    </source>
</evidence>